<evidence type="ECO:0000313" key="3">
    <source>
        <dbReference type="Proteomes" id="UP001485043"/>
    </source>
</evidence>
<organism evidence="2 3">
    <name type="scientific">Apatococcus fuscideae</name>
    <dbReference type="NCBI Taxonomy" id="2026836"/>
    <lineage>
        <taxon>Eukaryota</taxon>
        <taxon>Viridiplantae</taxon>
        <taxon>Chlorophyta</taxon>
        <taxon>core chlorophytes</taxon>
        <taxon>Trebouxiophyceae</taxon>
        <taxon>Chlorellales</taxon>
        <taxon>Chlorellaceae</taxon>
        <taxon>Apatococcus</taxon>
    </lineage>
</organism>
<dbReference type="EMBL" id="JALJOV010000185">
    <property type="protein sequence ID" value="KAK9866149.1"/>
    <property type="molecule type" value="Genomic_DNA"/>
</dbReference>
<keyword evidence="3" id="KW-1185">Reference proteome</keyword>
<accession>A0AAW1T9E3</accession>
<protein>
    <submittedName>
        <fullName evidence="2">Uncharacterized protein</fullName>
    </submittedName>
</protein>
<sequence>MPAQDLWHLSLTEEGRDVSRLRLGHLCLMRGMRGGLKGRCGRQLGRQAHPLHPDGATGPGLDKGVGEVVRLPSFVWGAAGPTNPESSFFADWSRSIKDGVG</sequence>
<gene>
    <name evidence="2" type="ORF">WJX84_003284</name>
</gene>
<dbReference type="Proteomes" id="UP001485043">
    <property type="component" value="Unassembled WGS sequence"/>
</dbReference>
<evidence type="ECO:0000256" key="1">
    <source>
        <dbReference type="SAM" id="MobiDB-lite"/>
    </source>
</evidence>
<reference evidence="2 3" key="1">
    <citation type="journal article" date="2024" name="Nat. Commun.">
        <title>Phylogenomics reveals the evolutionary origins of lichenization in chlorophyte algae.</title>
        <authorList>
            <person name="Puginier C."/>
            <person name="Libourel C."/>
            <person name="Otte J."/>
            <person name="Skaloud P."/>
            <person name="Haon M."/>
            <person name="Grisel S."/>
            <person name="Petersen M."/>
            <person name="Berrin J.G."/>
            <person name="Delaux P.M."/>
            <person name="Dal Grande F."/>
            <person name="Keller J."/>
        </authorList>
    </citation>
    <scope>NUCLEOTIDE SEQUENCE [LARGE SCALE GENOMIC DNA]</scope>
    <source>
        <strain evidence="2 3">SAG 2523</strain>
    </source>
</reference>
<proteinExistence type="predicted"/>
<feature type="region of interest" description="Disordered" evidence="1">
    <location>
        <begin position="40"/>
        <end position="63"/>
    </location>
</feature>
<name>A0AAW1T9E3_9CHLO</name>
<comment type="caution">
    <text evidence="2">The sequence shown here is derived from an EMBL/GenBank/DDBJ whole genome shotgun (WGS) entry which is preliminary data.</text>
</comment>
<dbReference type="AlphaFoldDB" id="A0AAW1T9E3"/>
<evidence type="ECO:0000313" key="2">
    <source>
        <dbReference type="EMBL" id="KAK9866149.1"/>
    </source>
</evidence>